<keyword evidence="2" id="KW-1185">Reference proteome</keyword>
<sequence>MTRNRPLETPQIFFAIRNFPFISKTNEDGQQSRIMSISELKIPLLLSFCQSIPHCIFLCPDKKHNTLSRSQLVRKRIKE</sequence>
<evidence type="ECO:0000313" key="2">
    <source>
        <dbReference type="Proteomes" id="UP001054945"/>
    </source>
</evidence>
<protein>
    <submittedName>
        <fullName evidence="1">Uncharacterized protein</fullName>
    </submittedName>
</protein>
<dbReference type="AlphaFoldDB" id="A0AAV4TQY5"/>
<reference evidence="1 2" key="1">
    <citation type="submission" date="2021-06" db="EMBL/GenBank/DDBJ databases">
        <title>Caerostris extrusa draft genome.</title>
        <authorList>
            <person name="Kono N."/>
            <person name="Arakawa K."/>
        </authorList>
    </citation>
    <scope>NUCLEOTIDE SEQUENCE [LARGE SCALE GENOMIC DNA]</scope>
</reference>
<comment type="caution">
    <text evidence="1">The sequence shown here is derived from an EMBL/GenBank/DDBJ whole genome shotgun (WGS) entry which is preliminary data.</text>
</comment>
<organism evidence="1 2">
    <name type="scientific">Caerostris extrusa</name>
    <name type="common">Bark spider</name>
    <name type="synonym">Caerostris bankana</name>
    <dbReference type="NCBI Taxonomy" id="172846"/>
    <lineage>
        <taxon>Eukaryota</taxon>
        <taxon>Metazoa</taxon>
        <taxon>Ecdysozoa</taxon>
        <taxon>Arthropoda</taxon>
        <taxon>Chelicerata</taxon>
        <taxon>Arachnida</taxon>
        <taxon>Araneae</taxon>
        <taxon>Araneomorphae</taxon>
        <taxon>Entelegynae</taxon>
        <taxon>Araneoidea</taxon>
        <taxon>Araneidae</taxon>
        <taxon>Caerostris</taxon>
    </lineage>
</organism>
<proteinExistence type="predicted"/>
<accession>A0AAV4TQY5</accession>
<evidence type="ECO:0000313" key="1">
    <source>
        <dbReference type="EMBL" id="GIY47861.1"/>
    </source>
</evidence>
<gene>
    <name evidence="1" type="ORF">CEXT_189461</name>
</gene>
<dbReference type="Proteomes" id="UP001054945">
    <property type="component" value="Unassembled WGS sequence"/>
</dbReference>
<dbReference type="EMBL" id="BPLR01011638">
    <property type="protein sequence ID" value="GIY47861.1"/>
    <property type="molecule type" value="Genomic_DNA"/>
</dbReference>
<name>A0AAV4TQY5_CAEEX</name>